<dbReference type="Proteomes" id="UP001154282">
    <property type="component" value="Unassembled WGS sequence"/>
</dbReference>
<evidence type="ECO:0000313" key="3">
    <source>
        <dbReference type="EMBL" id="CAI0452652.1"/>
    </source>
</evidence>
<feature type="compositionally biased region" description="Low complexity" evidence="1">
    <location>
        <begin position="70"/>
        <end position="84"/>
    </location>
</feature>
<feature type="region of interest" description="Disordered" evidence="1">
    <location>
        <begin position="65"/>
        <end position="94"/>
    </location>
</feature>
<name>A0AAV0N2P9_9ROSI</name>
<accession>A0AAV0N2P9</accession>
<evidence type="ECO:0000256" key="1">
    <source>
        <dbReference type="SAM" id="MobiDB-lite"/>
    </source>
</evidence>
<feature type="non-terminal residue" evidence="2">
    <location>
        <position position="1"/>
    </location>
</feature>
<comment type="caution">
    <text evidence="2">The sequence shown here is derived from an EMBL/GenBank/DDBJ whole genome shotgun (WGS) entry which is preliminary data.</text>
</comment>
<proteinExistence type="predicted"/>
<organism evidence="2 4">
    <name type="scientific">Linum tenue</name>
    <dbReference type="NCBI Taxonomy" id="586396"/>
    <lineage>
        <taxon>Eukaryota</taxon>
        <taxon>Viridiplantae</taxon>
        <taxon>Streptophyta</taxon>
        <taxon>Embryophyta</taxon>
        <taxon>Tracheophyta</taxon>
        <taxon>Spermatophyta</taxon>
        <taxon>Magnoliopsida</taxon>
        <taxon>eudicotyledons</taxon>
        <taxon>Gunneridae</taxon>
        <taxon>Pentapetalae</taxon>
        <taxon>rosids</taxon>
        <taxon>fabids</taxon>
        <taxon>Malpighiales</taxon>
        <taxon>Linaceae</taxon>
        <taxon>Linum</taxon>
    </lineage>
</organism>
<dbReference type="AlphaFoldDB" id="A0AAV0N2P9"/>
<reference evidence="2" key="1">
    <citation type="submission" date="2022-08" db="EMBL/GenBank/DDBJ databases">
        <authorList>
            <person name="Gutierrez-Valencia J."/>
        </authorList>
    </citation>
    <scope>NUCLEOTIDE SEQUENCE</scope>
</reference>
<protein>
    <submittedName>
        <fullName evidence="2">Uncharacterized protein</fullName>
    </submittedName>
</protein>
<sequence>PNTILLRRQFLPHLHIHRLPNLHLSRLQPPFLPCHVLSPSRSPLRLPPPLNPTPWWKRNDEIGFGRSQRRPSLSLSRLGKGRNSQMELKATGGKREAKARMGMVVVVYHRY</sequence>
<gene>
    <name evidence="2" type="ORF">LITE_LOCUS31293</name>
    <name evidence="3" type="ORF">LITE_LOCUS31294</name>
</gene>
<evidence type="ECO:0000313" key="2">
    <source>
        <dbReference type="EMBL" id="CAI0452651.1"/>
    </source>
</evidence>
<dbReference type="EMBL" id="CAMGYJ010000007">
    <property type="protein sequence ID" value="CAI0452652.1"/>
    <property type="molecule type" value="Genomic_DNA"/>
</dbReference>
<keyword evidence="4" id="KW-1185">Reference proteome</keyword>
<evidence type="ECO:0000313" key="4">
    <source>
        <dbReference type="Proteomes" id="UP001154282"/>
    </source>
</evidence>
<dbReference type="EMBL" id="CAMGYJ010000007">
    <property type="protein sequence ID" value="CAI0452651.1"/>
    <property type="molecule type" value="Genomic_DNA"/>
</dbReference>